<accession>A0A8J8ND06</accession>
<organism evidence="1 2">
    <name type="scientific">Halteria grandinella</name>
    <dbReference type="NCBI Taxonomy" id="5974"/>
    <lineage>
        <taxon>Eukaryota</taxon>
        <taxon>Sar</taxon>
        <taxon>Alveolata</taxon>
        <taxon>Ciliophora</taxon>
        <taxon>Intramacronucleata</taxon>
        <taxon>Spirotrichea</taxon>
        <taxon>Stichotrichia</taxon>
        <taxon>Sporadotrichida</taxon>
        <taxon>Halteriidae</taxon>
        <taxon>Halteria</taxon>
    </lineage>
</organism>
<evidence type="ECO:0000313" key="2">
    <source>
        <dbReference type="Proteomes" id="UP000785679"/>
    </source>
</evidence>
<dbReference type="Proteomes" id="UP000785679">
    <property type="component" value="Unassembled WGS sequence"/>
</dbReference>
<protein>
    <submittedName>
        <fullName evidence="1">Uncharacterized protein</fullName>
    </submittedName>
</protein>
<sequence length="366" mass="41880">MIVQQRPIVKEITERQKQAEKQRTDILEGEGEYKANIMRIRQQLQEVQGIINFLAPPPKLQEQVPQPITQSPQQRPAKSQLLQVQESIQEIVQPKKASDLSPKLRRFLPVLDLETLLSLDLAMKMGPNQVSILLQKSPSFEQQLVNQVYISNIAANLHHVLAFFSLMLEEYEATQIIQRVLALVQQLFTWVQVQKMGIGRVLGREIGQFIAQMLIKHAQIAKTNNAVLAKIEETLLLMILGEDAIRQRSPQWIQACLEAIIKDSTFPQLSIHSDRLTVSRLTLLEHLFTKSLSFTKLFPELPSLQTDIISEEPLLPQSNLVELLNKEHQVLRNVCLFMGRCVEHKAYMIKLRASKCLKVLSEITQQ</sequence>
<evidence type="ECO:0000313" key="1">
    <source>
        <dbReference type="EMBL" id="TNV72568.1"/>
    </source>
</evidence>
<comment type="caution">
    <text evidence="1">The sequence shown here is derived from an EMBL/GenBank/DDBJ whole genome shotgun (WGS) entry which is preliminary data.</text>
</comment>
<gene>
    <name evidence="1" type="ORF">FGO68_gene14316</name>
</gene>
<keyword evidence="2" id="KW-1185">Reference proteome</keyword>
<proteinExistence type="predicted"/>
<reference evidence="1" key="1">
    <citation type="submission" date="2019-06" db="EMBL/GenBank/DDBJ databases">
        <authorList>
            <person name="Zheng W."/>
        </authorList>
    </citation>
    <scope>NUCLEOTIDE SEQUENCE</scope>
    <source>
        <strain evidence="1">QDHG01</strain>
    </source>
</reference>
<dbReference type="AlphaFoldDB" id="A0A8J8ND06"/>
<dbReference type="EMBL" id="RRYP01021820">
    <property type="protein sequence ID" value="TNV72568.1"/>
    <property type="molecule type" value="Genomic_DNA"/>
</dbReference>
<name>A0A8J8ND06_HALGN</name>